<organism evidence="16 17">
    <name type="scientific">[Actinobacillus] rossii</name>
    <dbReference type="NCBI Taxonomy" id="123820"/>
    <lineage>
        <taxon>Bacteria</taxon>
        <taxon>Pseudomonadati</taxon>
        <taxon>Pseudomonadota</taxon>
        <taxon>Gammaproteobacteria</taxon>
        <taxon>Pasteurellales</taxon>
        <taxon>Pasteurellaceae</taxon>
    </lineage>
</organism>
<dbReference type="GO" id="GO:0005829">
    <property type="term" value="C:cytosol"/>
    <property type="evidence" value="ECO:0007669"/>
    <property type="project" value="TreeGrafter"/>
</dbReference>
<keyword evidence="7 10" id="KW-0694">RNA-binding</keyword>
<evidence type="ECO:0000313" key="17">
    <source>
        <dbReference type="Proteomes" id="UP000254649"/>
    </source>
</evidence>
<evidence type="ECO:0000256" key="5">
    <source>
        <dbReference type="ARBA" id="ARBA00022806"/>
    </source>
</evidence>
<comment type="function">
    <text evidence="10">DEAD-box RNA helicase involved in various cellular processes at low temperature, including ribosome biogenesis, mRNA degradation and translation initiation.</text>
</comment>
<dbReference type="GO" id="GO:0005840">
    <property type="term" value="C:ribosome"/>
    <property type="evidence" value="ECO:0007669"/>
    <property type="project" value="TreeGrafter"/>
</dbReference>
<evidence type="ECO:0000256" key="11">
    <source>
        <dbReference type="PROSITE-ProRule" id="PRU00552"/>
    </source>
</evidence>
<feature type="region of interest" description="Disordered" evidence="12">
    <location>
        <begin position="434"/>
        <end position="476"/>
    </location>
</feature>
<sequence length="624" mass="70972">MTETNTITFGDLGLPEFILSAVSEMGFTTPSPIQQACIPHLLSGRDVLGMAQTGSGKTAAFSLPLLAQINAHEKHPQMLVMAPTRELAIQVAEACEHFTKHAKGVRVVTLYGGQRYDIQLRALRQGAQVVVGTPGRILDHINRGTLDLSALKFIVLDEADEMLRMGFIDDVETVMAELPEQHQTALFSATMPEPIRRITKRFMTDPQEVKIQSTQRTNPDIAQSCWYVRGVRKNDALLRFLEVEDFDAAIIFTRTKTGTLDVTELLNQRGFRAAALNGDMTQQSREQTLDRLRNGSLDILVATDVAARGLDVERISLVVNYDIPLDAESYVHRIGRTGRAGRSGSAILFVEPRERRLLSNIERLMKKPIDEVELPNHEKLQTCRRAKFVAQITKQLEHHDLEQYRSLLEDLFTADQDQEDIAAAMLMLLQGKQKLILPPDPPMPKRGERGERRERGDRRDGSHSQERRGYGNPQPMDLYRIEIGRADGVDVRHIVGAIANEGDINSRHIGHIKLYDDYSTIELPQGMPKELLKHFEKARVLSKQMQMSFVREVQGSERAERFESRDNKRRGNDRFNERSERRFSDRNERGFKGDRKFSGKSDRSFKEHGRKEFREKGFKGSRHS</sequence>
<evidence type="ECO:0000313" key="16">
    <source>
        <dbReference type="EMBL" id="SUT96391.1"/>
    </source>
</evidence>
<dbReference type="PROSITE" id="PS51195">
    <property type="entry name" value="Q_MOTIF"/>
    <property type="match status" value="1"/>
</dbReference>
<protein>
    <recommendedName>
        <fullName evidence="10">ATP-dependent RNA helicase DeaD</fullName>
        <ecNumber evidence="10">3.6.4.13</ecNumber>
    </recommendedName>
    <alternativeName>
        <fullName evidence="10">Cold-shock DEAD box protein A</fullName>
    </alternativeName>
</protein>
<dbReference type="InterPro" id="IPR050547">
    <property type="entry name" value="DEAD_box_RNA_helicases"/>
</dbReference>
<dbReference type="GO" id="GO:0006401">
    <property type="term" value="P:RNA catabolic process"/>
    <property type="evidence" value="ECO:0007669"/>
    <property type="project" value="UniProtKB-UniRule"/>
</dbReference>
<comment type="similarity">
    <text evidence="10">Belongs to the DEAD box helicase family. DeaD/CsdA subfamily.</text>
</comment>
<dbReference type="EC" id="3.6.4.13" evidence="10"/>
<keyword evidence="3 10" id="KW-0547">Nucleotide-binding</keyword>
<dbReference type="EMBL" id="UFRQ01000003">
    <property type="protein sequence ID" value="SUT96391.1"/>
    <property type="molecule type" value="Genomic_DNA"/>
</dbReference>
<evidence type="ECO:0000259" key="14">
    <source>
        <dbReference type="PROSITE" id="PS51194"/>
    </source>
</evidence>
<dbReference type="InterPro" id="IPR011545">
    <property type="entry name" value="DEAD/DEAH_box_helicase_dom"/>
</dbReference>
<evidence type="ECO:0000256" key="8">
    <source>
        <dbReference type="ARBA" id="ARBA00023016"/>
    </source>
</evidence>
<evidence type="ECO:0000256" key="6">
    <source>
        <dbReference type="ARBA" id="ARBA00022840"/>
    </source>
</evidence>
<dbReference type="InterPro" id="IPR028618">
    <property type="entry name" value="DEAD_helicase_DeaD"/>
</dbReference>
<evidence type="ECO:0000256" key="2">
    <source>
        <dbReference type="ARBA" id="ARBA00022490"/>
    </source>
</evidence>
<dbReference type="OrthoDB" id="9805696at2"/>
<dbReference type="Pfam" id="PF00270">
    <property type="entry name" value="DEAD"/>
    <property type="match status" value="1"/>
</dbReference>
<gene>
    <name evidence="10 16" type="primary">deaD</name>
    <name evidence="10" type="synonym">csdA</name>
    <name evidence="16" type="ORF">NCTC10801_02708</name>
</gene>
<feature type="region of interest" description="Disordered" evidence="12">
    <location>
        <begin position="555"/>
        <end position="624"/>
    </location>
</feature>
<dbReference type="Pfam" id="PF03880">
    <property type="entry name" value="DbpA"/>
    <property type="match status" value="1"/>
</dbReference>
<feature type="compositionally biased region" description="Basic and acidic residues" evidence="12">
    <location>
        <begin position="555"/>
        <end position="618"/>
    </location>
</feature>
<dbReference type="GO" id="GO:0005524">
    <property type="term" value="F:ATP binding"/>
    <property type="evidence" value="ECO:0007669"/>
    <property type="project" value="UniProtKB-UniRule"/>
</dbReference>
<feature type="domain" description="Helicase ATP-binding" evidence="13">
    <location>
        <begin position="38"/>
        <end position="209"/>
    </location>
</feature>
<keyword evidence="5 10" id="KW-0347">Helicase</keyword>
<dbReference type="InterPro" id="IPR014014">
    <property type="entry name" value="RNA_helicase_DEAD_Q_motif"/>
</dbReference>
<evidence type="ECO:0000256" key="4">
    <source>
        <dbReference type="ARBA" id="ARBA00022801"/>
    </source>
</evidence>
<dbReference type="Pfam" id="PF25399">
    <property type="entry name" value="DeaD_dimer"/>
    <property type="match status" value="1"/>
</dbReference>
<dbReference type="PANTHER" id="PTHR47963:SF8">
    <property type="entry name" value="ATP-DEPENDENT RNA HELICASE DEAD"/>
    <property type="match status" value="1"/>
</dbReference>
<evidence type="ECO:0000256" key="7">
    <source>
        <dbReference type="ARBA" id="ARBA00022884"/>
    </source>
</evidence>
<proteinExistence type="inferred from homology"/>
<dbReference type="Pfam" id="PF00271">
    <property type="entry name" value="Helicase_C"/>
    <property type="match status" value="1"/>
</dbReference>
<dbReference type="PROSITE" id="PS51194">
    <property type="entry name" value="HELICASE_CTER"/>
    <property type="match status" value="1"/>
</dbReference>
<dbReference type="Gene3D" id="3.30.70.330">
    <property type="match status" value="1"/>
</dbReference>
<evidence type="ECO:0000256" key="10">
    <source>
        <dbReference type="HAMAP-Rule" id="MF_00964"/>
    </source>
</evidence>
<keyword evidence="2 10" id="KW-0963">Cytoplasm</keyword>
<keyword evidence="8 10" id="KW-0346">Stress response</keyword>
<dbReference type="InterPro" id="IPR027417">
    <property type="entry name" value="P-loop_NTPase"/>
</dbReference>
<dbReference type="InterPro" id="IPR012677">
    <property type="entry name" value="Nucleotide-bd_a/b_plait_sf"/>
</dbReference>
<comment type="catalytic activity">
    <reaction evidence="9 10">
        <text>ATP + H2O = ADP + phosphate + H(+)</text>
        <dbReference type="Rhea" id="RHEA:13065"/>
        <dbReference type="ChEBI" id="CHEBI:15377"/>
        <dbReference type="ChEBI" id="CHEBI:15378"/>
        <dbReference type="ChEBI" id="CHEBI:30616"/>
        <dbReference type="ChEBI" id="CHEBI:43474"/>
        <dbReference type="ChEBI" id="CHEBI:456216"/>
        <dbReference type="EC" id="3.6.4.13"/>
    </reaction>
</comment>
<evidence type="ECO:0000259" key="13">
    <source>
        <dbReference type="PROSITE" id="PS51192"/>
    </source>
</evidence>
<dbReference type="GO" id="GO:0016887">
    <property type="term" value="F:ATP hydrolysis activity"/>
    <property type="evidence" value="ECO:0007669"/>
    <property type="project" value="RHEA"/>
</dbReference>
<dbReference type="Gene3D" id="3.40.50.300">
    <property type="entry name" value="P-loop containing nucleotide triphosphate hydrolases"/>
    <property type="match status" value="2"/>
</dbReference>
<dbReference type="CDD" id="cd18787">
    <property type="entry name" value="SF2_C_DEAD"/>
    <property type="match status" value="1"/>
</dbReference>
<dbReference type="AlphaFoldDB" id="A0A380U6E2"/>
<dbReference type="SMART" id="SM00487">
    <property type="entry name" value="DEXDc"/>
    <property type="match status" value="1"/>
</dbReference>
<dbReference type="HAMAP" id="MF_00964">
    <property type="entry name" value="DEAD_helicase_DeaD"/>
    <property type="match status" value="1"/>
</dbReference>
<keyword evidence="4 10" id="KW-0378">Hydrolase</keyword>
<dbReference type="PANTHER" id="PTHR47963">
    <property type="entry name" value="DEAD-BOX ATP-DEPENDENT RNA HELICASE 47, MITOCHONDRIAL"/>
    <property type="match status" value="1"/>
</dbReference>
<dbReference type="FunFam" id="3.40.50.300:FF:000374">
    <property type="entry name" value="ATP-dependent RNA helicase DeaD"/>
    <property type="match status" value="1"/>
</dbReference>
<dbReference type="SMART" id="SM00490">
    <property type="entry name" value="HELICc"/>
    <property type="match status" value="1"/>
</dbReference>
<dbReference type="InterPro" id="IPR034415">
    <property type="entry name" value="CsdA_RRM"/>
</dbReference>
<feature type="domain" description="DEAD-box RNA helicase Q" evidence="15">
    <location>
        <begin position="7"/>
        <end position="35"/>
    </location>
</feature>
<dbReference type="InterPro" id="IPR001650">
    <property type="entry name" value="Helicase_C-like"/>
</dbReference>
<evidence type="ECO:0000256" key="1">
    <source>
        <dbReference type="ARBA" id="ARBA00004496"/>
    </source>
</evidence>
<keyword evidence="17" id="KW-1185">Reference proteome</keyword>
<dbReference type="PROSITE" id="PS51192">
    <property type="entry name" value="HELICASE_ATP_BIND_1"/>
    <property type="match status" value="1"/>
</dbReference>
<dbReference type="GO" id="GO:0033592">
    <property type="term" value="F:RNA strand annealing activity"/>
    <property type="evidence" value="ECO:0007669"/>
    <property type="project" value="TreeGrafter"/>
</dbReference>
<evidence type="ECO:0000259" key="15">
    <source>
        <dbReference type="PROSITE" id="PS51195"/>
    </source>
</evidence>
<dbReference type="CDD" id="cd00268">
    <property type="entry name" value="DEADc"/>
    <property type="match status" value="1"/>
</dbReference>
<evidence type="ECO:0000256" key="12">
    <source>
        <dbReference type="SAM" id="MobiDB-lite"/>
    </source>
</evidence>
<evidence type="ECO:0000256" key="9">
    <source>
        <dbReference type="ARBA" id="ARBA00047984"/>
    </source>
</evidence>
<feature type="compositionally biased region" description="Basic and acidic residues" evidence="12">
    <location>
        <begin position="443"/>
        <end position="469"/>
    </location>
</feature>
<dbReference type="InterPro" id="IPR057325">
    <property type="entry name" value="DeaD_dimer"/>
</dbReference>
<name>A0A380U6E2_9PAST</name>
<dbReference type="GO" id="GO:0000027">
    <property type="term" value="P:ribosomal large subunit assembly"/>
    <property type="evidence" value="ECO:0007669"/>
    <property type="project" value="UniProtKB-UniRule"/>
</dbReference>
<dbReference type="GO" id="GO:0003724">
    <property type="term" value="F:RNA helicase activity"/>
    <property type="evidence" value="ECO:0007669"/>
    <property type="project" value="UniProtKB-UniRule"/>
</dbReference>
<dbReference type="InterPro" id="IPR000629">
    <property type="entry name" value="RNA-helicase_DEAD-box_CS"/>
</dbReference>
<dbReference type="CDD" id="cd12499">
    <property type="entry name" value="RRM_EcCsdA_like"/>
    <property type="match status" value="1"/>
</dbReference>
<accession>A0A380U6E2</accession>
<dbReference type="InterPro" id="IPR005580">
    <property type="entry name" value="DbpA/CsdA_RNA-bd_dom"/>
</dbReference>
<dbReference type="GO" id="GO:0070417">
    <property type="term" value="P:cellular response to cold"/>
    <property type="evidence" value="ECO:0007669"/>
    <property type="project" value="InterPro"/>
</dbReference>
<evidence type="ECO:0000256" key="3">
    <source>
        <dbReference type="ARBA" id="ARBA00022741"/>
    </source>
</evidence>
<keyword evidence="6 10" id="KW-0067">ATP-binding</keyword>
<reference evidence="16 17" key="1">
    <citation type="submission" date="2018-06" db="EMBL/GenBank/DDBJ databases">
        <authorList>
            <consortium name="Pathogen Informatics"/>
            <person name="Doyle S."/>
        </authorList>
    </citation>
    <scope>NUCLEOTIDE SEQUENCE [LARGE SCALE GENOMIC DNA]</scope>
    <source>
        <strain evidence="16 17">NCTC10801</strain>
    </source>
</reference>
<dbReference type="FunFam" id="3.30.70.330:FF:000068">
    <property type="entry name" value="ATP-dependent RNA helicase DeaD"/>
    <property type="match status" value="1"/>
</dbReference>
<dbReference type="InterPro" id="IPR014001">
    <property type="entry name" value="Helicase_ATP-bd"/>
</dbReference>
<comment type="subcellular location">
    <subcellularLocation>
        <location evidence="1 10">Cytoplasm</location>
    </subcellularLocation>
</comment>
<feature type="domain" description="Helicase C-terminal" evidence="14">
    <location>
        <begin position="233"/>
        <end position="380"/>
    </location>
</feature>
<dbReference type="PROSITE" id="PS00039">
    <property type="entry name" value="DEAD_ATP_HELICASE"/>
    <property type="match status" value="1"/>
</dbReference>
<dbReference type="FunFam" id="3.40.50.300:FF:000108">
    <property type="entry name" value="ATP-dependent RNA helicase RhlE"/>
    <property type="match status" value="1"/>
</dbReference>
<dbReference type="SUPFAM" id="SSF52540">
    <property type="entry name" value="P-loop containing nucleoside triphosphate hydrolases"/>
    <property type="match status" value="1"/>
</dbReference>
<feature type="short sequence motif" description="Q motif" evidence="11">
    <location>
        <begin position="7"/>
        <end position="35"/>
    </location>
</feature>
<dbReference type="Proteomes" id="UP000254649">
    <property type="component" value="Unassembled WGS sequence"/>
</dbReference>
<dbReference type="InterPro" id="IPR044742">
    <property type="entry name" value="DEAD/DEAH_RhlB"/>
</dbReference>